<keyword evidence="2" id="KW-1133">Transmembrane helix</keyword>
<keyword evidence="2" id="KW-0812">Transmembrane</keyword>
<dbReference type="EMBL" id="CP018632">
    <property type="protein sequence ID" value="ASJ71410.1"/>
    <property type="molecule type" value="Genomic_DNA"/>
</dbReference>
<evidence type="ECO:0000313" key="4">
    <source>
        <dbReference type="Proteomes" id="UP000250079"/>
    </source>
</evidence>
<dbReference type="GO" id="GO:0016020">
    <property type="term" value="C:membrane"/>
    <property type="evidence" value="ECO:0007669"/>
    <property type="project" value="InterPro"/>
</dbReference>
<dbReference type="OrthoDB" id="9792788at2"/>
<feature type="transmembrane region" description="Helical" evidence="2">
    <location>
        <begin position="26"/>
        <end position="46"/>
    </location>
</feature>
<feature type="transmembrane region" description="Helical" evidence="2">
    <location>
        <begin position="76"/>
        <end position="102"/>
    </location>
</feature>
<dbReference type="NCBIfam" id="NF008528">
    <property type="entry name" value="PRK11463.1-2"/>
    <property type="match status" value="1"/>
</dbReference>
<gene>
    <name evidence="3" type="ORF">IMCC3135_06515</name>
</gene>
<evidence type="ECO:0008006" key="5">
    <source>
        <dbReference type="Google" id="ProtNLM"/>
    </source>
</evidence>
<protein>
    <recommendedName>
        <fullName evidence="5">Phage T7 F exclusion suppressor FxsA</fullName>
    </recommendedName>
</protein>
<dbReference type="RefSeq" id="WP_088916851.1">
    <property type="nucleotide sequence ID" value="NZ_CP018632.1"/>
</dbReference>
<organism evidence="3 4">
    <name type="scientific">Granulosicoccus antarcticus IMCC3135</name>
    <dbReference type="NCBI Taxonomy" id="1192854"/>
    <lineage>
        <taxon>Bacteria</taxon>
        <taxon>Pseudomonadati</taxon>
        <taxon>Pseudomonadota</taxon>
        <taxon>Gammaproteobacteria</taxon>
        <taxon>Chromatiales</taxon>
        <taxon>Granulosicoccaceae</taxon>
        <taxon>Granulosicoccus</taxon>
    </lineage>
</organism>
<keyword evidence="4" id="KW-1185">Reference proteome</keyword>
<evidence type="ECO:0000256" key="2">
    <source>
        <dbReference type="SAM" id="Phobius"/>
    </source>
</evidence>
<dbReference type="PANTHER" id="PTHR35335">
    <property type="entry name" value="UPF0716 PROTEIN FXSA"/>
    <property type="match status" value="1"/>
</dbReference>
<sequence length="192" mass="19784">MPYALLLFISLPIIEIAVMLRVGDAIGWLPTLAIVILTAFIGTTLLRQQGLATLNTARQRLDAGEMPAQQMLEGMLLLLGGVLLLTPGFVTDAFGFACVLPVTRQWLANKIASRSIVSVGGVVGFGSGAGRQRGGPSAKGGTTIGSGSTAGARHSDAHSAESSASGGRPQPSTPSPESSGEVIDADFKRIDK</sequence>
<dbReference type="KEGG" id="gai:IMCC3135_06515"/>
<dbReference type="Pfam" id="PF04186">
    <property type="entry name" value="FxsA"/>
    <property type="match status" value="1"/>
</dbReference>
<keyword evidence="2" id="KW-0472">Membrane</keyword>
<evidence type="ECO:0000313" key="3">
    <source>
        <dbReference type="EMBL" id="ASJ71410.1"/>
    </source>
</evidence>
<accession>A0A2Z2NRP6</accession>
<dbReference type="InterPro" id="IPR007313">
    <property type="entry name" value="FxsA"/>
</dbReference>
<feature type="region of interest" description="Disordered" evidence="1">
    <location>
        <begin position="128"/>
        <end position="192"/>
    </location>
</feature>
<feature type="compositionally biased region" description="Low complexity" evidence="1">
    <location>
        <begin position="134"/>
        <end position="152"/>
    </location>
</feature>
<name>A0A2Z2NRP6_9GAMM</name>
<reference evidence="3 4" key="1">
    <citation type="submission" date="2016-12" db="EMBL/GenBank/DDBJ databases">
        <authorList>
            <person name="Song W.-J."/>
            <person name="Kurnit D.M."/>
        </authorList>
    </citation>
    <scope>NUCLEOTIDE SEQUENCE [LARGE SCALE GENOMIC DNA]</scope>
    <source>
        <strain evidence="3 4">IMCC3135</strain>
    </source>
</reference>
<evidence type="ECO:0000256" key="1">
    <source>
        <dbReference type="SAM" id="MobiDB-lite"/>
    </source>
</evidence>
<dbReference type="Proteomes" id="UP000250079">
    <property type="component" value="Chromosome"/>
</dbReference>
<dbReference type="AlphaFoldDB" id="A0A2Z2NRP6"/>
<proteinExistence type="predicted"/>
<dbReference type="PANTHER" id="PTHR35335:SF1">
    <property type="entry name" value="UPF0716 PROTEIN FXSA"/>
    <property type="match status" value="1"/>
</dbReference>